<dbReference type="EMBL" id="BSOJ01000032">
    <property type="protein sequence ID" value="GLR27645.1"/>
    <property type="molecule type" value="Genomic_DNA"/>
</dbReference>
<dbReference type="PANTHER" id="PTHR20883">
    <property type="entry name" value="PHYTANOYL-COA DIOXYGENASE DOMAIN CONTAINING 1"/>
    <property type="match status" value="1"/>
</dbReference>
<dbReference type="InterPro" id="IPR008775">
    <property type="entry name" value="Phytyl_CoA_dOase-like"/>
</dbReference>
<accession>A0ABQ5YW71</accession>
<dbReference type="Gene3D" id="2.60.120.620">
    <property type="entry name" value="q2cbj1_9rhob like domain"/>
    <property type="match status" value="1"/>
</dbReference>
<dbReference type="PANTHER" id="PTHR20883:SF48">
    <property type="entry name" value="ECTOINE DIOXYGENASE"/>
    <property type="match status" value="1"/>
</dbReference>
<dbReference type="Proteomes" id="UP001156664">
    <property type="component" value="Unassembled WGS sequence"/>
</dbReference>
<sequence length="304" mass="33787">MILSAVRDPYPTRDKNEGALVRRVEPVVHSPWHDNAPLTEAQHQQFEQLGYLVLTDVFSSFELDTLRAEAERTAQQWKARPDCERVVLEPDSEQMRSLFGVHQHEGLLGETASQPRVLEAVEYLLNDSVYIHQSRLNFKNPVYGSGFEWHSDFETWHAEDGMPGMRAISATVLLTDEVSADGSLKFIPGSHRTFVACPGETPDTGHQQALRRQMAGKPPSLFLDLLEENGGVQELVAPAGSVVLMDCNLMHGAGKNTSDFLRANLFYVYNAVSNALCKPFAADAPRPDFIASRDIKPLTALSEV</sequence>
<reference evidence="3" key="1">
    <citation type="journal article" date="2019" name="Int. J. Syst. Evol. Microbiol.">
        <title>The Global Catalogue of Microorganisms (GCM) 10K type strain sequencing project: providing services to taxonomists for standard genome sequencing and annotation.</title>
        <authorList>
            <consortium name="The Broad Institute Genomics Platform"/>
            <consortium name="The Broad Institute Genome Sequencing Center for Infectious Disease"/>
            <person name="Wu L."/>
            <person name="Ma J."/>
        </authorList>
    </citation>
    <scope>NUCLEOTIDE SEQUENCE [LARGE SCALE GENOMIC DNA]</scope>
    <source>
        <strain evidence="3">NBRC 105857</strain>
    </source>
</reference>
<evidence type="ECO:0000313" key="3">
    <source>
        <dbReference type="Proteomes" id="UP001156664"/>
    </source>
</evidence>
<dbReference type="RefSeq" id="WP_284282485.1">
    <property type="nucleotide sequence ID" value="NZ_BSOJ01000032.1"/>
</dbReference>
<organism evidence="2 3">
    <name type="scientific">Limnobacter litoralis</name>
    <dbReference type="NCBI Taxonomy" id="481366"/>
    <lineage>
        <taxon>Bacteria</taxon>
        <taxon>Pseudomonadati</taxon>
        <taxon>Pseudomonadota</taxon>
        <taxon>Betaproteobacteria</taxon>
        <taxon>Burkholderiales</taxon>
        <taxon>Burkholderiaceae</taxon>
        <taxon>Limnobacter</taxon>
    </lineage>
</organism>
<comment type="cofactor">
    <cofactor evidence="1">
        <name>Fe(2+)</name>
        <dbReference type="ChEBI" id="CHEBI:29033"/>
    </cofactor>
</comment>
<protein>
    <submittedName>
        <fullName evidence="2">Ectoine hydroxylase</fullName>
    </submittedName>
</protein>
<name>A0ABQ5YW71_9BURK</name>
<proteinExistence type="predicted"/>
<comment type="caution">
    <text evidence="2">The sequence shown here is derived from an EMBL/GenBank/DDBJ whole genome shotgun (WGS) entry which is preliminary data.</text>
</comment>
<evidence type="ECO:0000256" key="1">
    <source>
        <dbReference type="ARBA" id="ARBA00001954"/>
    </source>
</evidence>
<dbReference type="Pfam" id="PF05721">
    <property type="entry name" value="PhyH"/>
    <property type="match status" value="1"/>
</dbReference>
<dbReference type="SUPFAM" id="SSF51197">
    <property type="entry name" value="Clavaminate synthase-like"/>
    <property type="match status" value="1"/>
</dbReference>
<gene>
    <name evidence="2" type="ORF">GCM10007875_27360</name>
</gene>
<keyword evidence="3" id="KW-1185">Reference proteome</keyword>
<evidence type="ECO:0000313" key="2">
    <source>
        <dbReference type="EMBL" id="GLR27645.1"/>
    </source>
</evidence>